<dbReference type="EMBL" id="WNTK01000001">
    <property type="protein sequence ID" value="KAG9493934.1"/>
    <property type="molecule type" value="Genomic_DNA"/>
</dbReference>
<reference evidence="1" key="1">
    <citation type="thesis" date="2020" institute="ProQuest LLC" country="789 East Eisenhower Parkway, Ann Arbor, MI, USA">
        <title>Comparative Genomics and Chromosome Evolution.</title>
        <authorList>
            <person name="Mudd A.B."/>
        </authorList>
    </citation>
    <scope>NUCLEOTIDE SEQUENCE</scope>
    <source>
        <strain evidence="1">HN-11 Male</strain>
        <tissue evidence="1">Kidney and liver</tissue>
    </source>
</reference>
<evidence type="ECO:0000313" key="2">
    <source>
        <dbReference type="Proteomes" id="UP000770717"/>
    </source>
</evidence>
<dbReference type="Proteomes" id="UP000770717">
    <property type="component" value="Unassembled WGS sequence"/>
</dbReference>
<sequence>MNSTTISFPGKPVSSTFLQEGFPTQDTFQLSKYKTQKSLSKEPKRQTITAGWASKTVFTSSDQTLHHLFIFTSCDSVTL</sequence>
<protein>
    <submittedName>
        <fullName evidence="1">Uncharacterized protein</fullName>
    </submittedName>
</protein>
<proteinExistence type="predicted"/>
<dbReference type="AlphaFoldDB" id="A0A8J6FW64"/>
<name>A0A8J6FW64_ELECQ</name>
<organism evidence="1 2">
    <name type="scientific">Eleutherodactylus coqui</name>
    <name type="common">Puerto Rican coqui</name>
    <dbReference type="NCBI Taxonomy" id="57060"/>
    <lineage>
        <taxon>Eukaryota</taxon>
        <taxon>Metazoa</taxon>
        <taxon>Chordata</taxon>
        <taxon>Craniata</taxon>
        <taxon>Vertebrata</taxon>
        <taxon>Euteleostomi</taxon>
        <taxon>Amphibia</taxon>
        <taxon>Batrachia</taxon>
        <taxon>Anura</taxon>
        <taxon>Neobatrachia</taxon>
        <taxon>Hyloidea</taxon>
        <taxon>Eleutherodactylidae</taxon>
        <taxon>Eleutherodactylinae</taxon>
        <taxon>Eleutherodactylus</taxon>
        <taxon>Eleutherodactylus</taxon>
    </lineage>
</organism>
<accession>A0A8J6FW64</accession>
<gene>
    <name evidence="1" type="ORF">GDO78_001677</name>
</gene>
<keyword evidence="2" id="KW-1185">Reference proteome</keyword>
<evidence type="ECO:0000313" key="1">
    <source>
        <dbReference type="EMBL" id="KAG9493934.1"/>
    </source>
</evidence>
<comment type="caution">
    <text evidence="1">The sequence shown here is derived from an EMBL/GenBank/DDBJ whole genome shotgun (WGS) entry which is preliminary data.</text>
</comment>